<dbReference type="RefSeq" id="WP_311368872.1">
    <property type="nucleotide sequence ID" value="NZ_JAVRHX010000003.1"/>
</dbReference>
<feature type="transmembrane region" description="Helical" evidence="6">
    <location>
        <begin position="6"/>
        <end position="27"/>
    </location>
</feature>
<dbReference type="Proteomes" id="UP001253545">
    <property type="component" value="Unassembled WGS sequence"/>
</dbReference>
<evidence type="ECO:0000313" key="8">
    <source>
        <dbReference type="Proteomes" id="UP001253545"/>
    </source>
</evidence>
<keyword evidence="4 6" id="KW-1133">Transmembrane helix</keyword>
<evidence type="ECO:0000256" key="6">
    <source>
        <dbReference type="SAM" id="Phobius"/>
    </source>
</evidence>
<keyword evidence="5 6" id="KW-0472">Membrane</keyword>
<name>A0ABU2ZSF7_9ALTE</name>
<accession>A0ABU2ZSF7</accession>
<comment type="subcellular location">
    <subcellularLocation>
        <location evidence="1">Cell membrane</location>
        <topology evidence="1">Multi-pass membrane protein</topology>
    </subcellularLocation>
</comment>
<evidence type="ECO:0000256" key="1">
    <source>
        <dbReference type="ARBA" id="ARBA00004651"/>
    </source>
</evidence>
<keyword evidence="8" id="KW-1185">Reference proteome</keyword>
<comment type="caution">
    <text evidence="7">The sequence shown here is derived from an EMBL/GenBank/DDBJ whole genome shotgun (WGS) entry which is preliminary data.</text>
</comment>
<organism evidence="7 8">
    <name type="scientific">Glaciecola petra</name>
    <dbReference type="NCBI Taxonomy" id="3075602"/>
    <lineage>
        <taxon>Bacteria</taxon>
        <taxon>Pseudomonadati</taxon>
        <taxon>Pseudomonadota</taxon>
        <taxon>Gammaproteobacteria</taxon>
        <taxon>Alteromonadales</taxon>
        <taxon>Alteromonadaceae</taxon>
        <taxon>Glaciecola</taxon>
    </lineage>
</organism>
<evidence type="ECO:0000256" key="2">
    <source>
        <dbReference type="ARBA" id="ARBA00022475"/>
    </source>
</evidence>
<dbReference type="PANTHER" id="PTHR30086">
    <property type="entry name" value="ARGININE EXPORTER PROTEIN ARGO"/>
    <property type="match status" value="1"/>
</dbReference>
<keyword evidence="3 6" id="KW-0812">Transmembrane</keyword>
<dbReference type="Pfam" id="PF01810">
    <property type="entry name" value="LysE"/>
    <property type="match status" value="1"/>
</dbReference>
<reference evidence="7 8" key="1">
    <citation type="submission" date="2023-09" db="EMBL/GenBank/DDBJ databases">
        <authorList>
            <person name="Rey-Velasco X."/>
        </authorList>
    </citation>
    <scope>NUCLEOTIDE SEQUENCE [LARGE SCALE GENOMIC DNA]</scope>
    <source>
        <strain evidence="7 8">P117</strain>
    </source>
</reference>
<gene>
    <name evidence="7" type="ORF">RM552_10900</name>
</gene>
<evidence type="ECO:0000313" key="7">
    <source>
        <dbReference type="EMBL" id="MDT0595355.1"/>
    </source>
</evidence>
<dbReference type="PANTHER" id="PTHR30086:SF20">
    <property type="entry name" value="ARGININE EXPORTER PROTEIN ARGO-RELATED"/>
    <property type="match status" value="1"/>
</dbReference>
<evidence type="ECO:0000256" key="5">
    <source>
        <dbReference type="ARBA" id="ARBA00023136"/>
    </source>
</evidence>
<feature type="transmembrane region" description="Helical" evidence="6">
    <location>
        <begin position="139"/>
        <end position="163"/>
    </location>
</feature>
<feature type="transmembrane region" description="Helical" evidence="6">
    <location>
        <begin position="39"/>
        <end position="61"/>
    </location>
</feature>
<evidence type="ECO:0000256" key="4">
    <source>
        <dbReference type="ARBA" id="ARBA00022989"/>
    </source>
</evidence>
<proteinExistence type="predicted"/>
<protein>
    <submittedName>
        <fullName evidence="7">LysE family translocator</fullName>
    </submittedName>
</protein>
<sequence>MTTDLTLALMMFAFASSITPGPNNLMLMTSGVNYGFKQTLPHMFGVTFGFIFMAILVGLGITKLFEIFPITYTILTSLCVLYMFFLAYKIATSKEIGTAHNLSAKPMTFVQAVLFQWVNPKAWSMALTAISVYAPSNTIGAILLVACLFGAVNLPCITGWVVIGTKIKRLLQKPSHLRIFNATMAGLLVLSLYPLFFS</sequence>
<feature type="transmembrane region" description="Helical" evidence="6">
    <location>
        <begin position="175"/>
        <end position="196"/>
    </location>
</feature>
<evidence type="ECO:0000256" key="3">
    <source>
        <dbReference type="ARBA" id="ARBA00022692"/>
    </source>
</evidence>
<dbReference type="InterPro" id="IPR001123">
    <property type="entry name" value="LeuE-type"/>
</dbReference>
<keyword evidence="2" id="KW-1003">Cell membrane</keyword>
<dbReference type="EMBL" id="JAVRHX010000003">
    <property type="protein sequence ID" value="MDT0595355.1"/>
    <property type="molecule type" value="Genomic_DNA"/>
</dbReference>
<feature type="transmembrane region" description="Helical" evidence="6">
    <location>
        <begin position="67"/>
        <end position="88"/>
    </location>
</feature>
<feature type="transmembrane region" description="Helical" evidence="6">
    <location>
        <begin position="109"/>
        <end position="133"/>
    </location>
</feature>